<organism evidence="4">
    <name type="scientific">freshwater metagenome</name>
    <dbReference type="NCBI Taxonomy" id="449393"/>
    <lineage>
        <taxon>unclassified sequences</taxon>
        <taxon>metagenomes</taxon>
        <taxon>ecological metagenomes</taxon>
    </lineage>
</organism>
<dbReference type="EMBL" id="CAEZXX010000161">
    <property type="protein sequence ID" value="CAB4723328.1"/>
    <property type="molecule type" value="Genomic_DNA"/>
</dbReference>
<comment type="similarity">
    <text evidence="1">Belongs to the FAH family.</text>
</comment>
<sequence>MRLANVGGRATILANGGGIDVQRSSNGWFSSSPQALYEKWDAFRVFANTLNPAMATPIDEATLRSPVPAPRQVFAIGLNYRAHAEESGMEIPRIPATFTKFPASLAGPFDPVERPGNTMDWEVELVAIIGKRADRASAADAWGHIAGLAVGQDFSERTVQRAAGAQFSLGKSFRGFGPIGPCLVTPDEFADPGNLELGCRVNGEVMQQSRTNDLIFSIPALVEQLSAVLPLLPGDVIFTGTPAGVGAARKPPRYLQVGDVVESWIEGIGTIRNNVVAPAG</sequence>
<keyword evidence="2" id="KW-0479">Metal-binding</keyword>
<dbReference type="InterPro" id="IPR011234">
    <property type="entry name" value="Fumarylacetoacetase-like_C"/>
</dbReference>
<name>A0A6J6RL68_9ZZZZ</name>
<dbReference type="Gene3D" id="3.90.850.10">
    <property type="entry name" value="Fumarylacetoacetase-like, C-terminal domain"/>
    <property type="match status" value="1"/>
</dbReference>
<dbReference type="FunFam" id="3.90.850.10:FF:000002">
    <property type="entry name" value="2-hydroxyhepta-2,4-diene-1,7-dioate isomerase"/>
    <property type="match status" value="1"/>
</dbReference>
<evidence type="ECO:0000256" key="1">
    <source>
        <dbReference type="ARBA" id="ARBA00010211"/>
    </source>
</evidence>
<dbReference type="GO" id="GO:0019752">
    <property type="term" value="P:carboxylic acid metabolic process"/>
    <property type="evidence" value="ECO:0007669"/>
    <property type="project" value="UniProtKB-ARBA"/>
</dbReference>
<evidence type="ECO:0000259" key="3">
    <source>
        <dbReference type="Pfam" id="PF01557"/>
    </source>
</evidence>
<dbReference type="InterPro" id="IPR051121">
    <property type="entry name" value="FAH"/>
</dbReference>
<dbReference type="SUPFAM" id="SSF56529">
    <property type="entry name" value="FAH"/>
    <property type="match status" value="1"/>
</dbReference>
<dbReference type="GO" id="GO:0046872">
    <property type="term" value="F:metal ion binding"/>
    <property type="evidence" value="ECO:0007669"/>
    <property type="project" value="UniProtKB-KW"/>
</dbReference>
<dbReference type="GO" id="GO:0016853">
    <property type="term" value="F:isomerase activity"/>
    <property type="evidence" value="ECO:0007669"/>
    <property type="project" value="UniProtKB-ARBA"/>
</dbReference>
<dbReference type="PANTHER" id="PTHR42796">
    <property type="entry name" value="FUMARYLACETOACETATE HYDROLASE DOMAIN-CONTAINING PROTEIN 2A-RELATED"/>
    <property type="match status" value="1"/>
</dbReference>
<dbReference type="Pfam" id="PF01557">
    <property type="entry name" value="FAA_hydrolase"/>
    <property type="match status" value="1"/>
</dbReference>
<reference evidence="4" key="1">
    <citation type="submission" date="2020-05" db="EMBL/GenBank/DDBJ databases">
        <authorList>
            <person name="Chiriac C."/>
            <person name="Salcher M."/>
            <person name="Ghai R."/>
            <person name="Kavagutti S V."/>
        </authorList>
    </citation>
    <scope>NUCLEOTIDE SEQUENCE</scope>
</reference>
<evidence type="ECO:0000256" key="2">
    <source>
        <dbReference type="ARBA" id="ARBA00022723"/>
    </source>
</evidence>
<accession>A0A6J6RL68</accession>
<dbReference type="AlphaFoldDB" id="A0A6J6RL68"/>
<dbReference type="PANTHER" id="PTHR42796:SF4">
    <property type="entry name" value="FUMARYLACETOACETATE HYDROLASE DOMAIN-CONTAINING PROTEIN 2A"/>
    <property type="match status" value="1"/>
</dbReference>
<proteinExistence type="inferred from homology"/>
<protein>
    <submittedName>
        <fullName evidence="4">Unannotated protein</fullName>
    </submittedName>
</protein>
<feature type="domain" description="Fumarylacetoacetase-like C-terminal" evidence="3">
    <location>
        <begin position="73"/>
        <end position="276"/>
    </location>
</feature>
<gene>
    <name evidence="4" type="ORF">UFOPK2602_01897</name>
</gene>
<evidence type="ECO:0000313" key="4">
    <source>
        <dbReference type="EMBL" id="CAB4723328.1"/>
    </source>
</evidence>
<dbReference type="InterPro" id="IPR036663">
    <property type="entry name" value="Fumarylacetoacetase_C_sf"/>
</dbReference>